<comment type="caution">
    <text evidence="1">The sequence shown here is derived from an EMBL/GenBank/DDBJ whole genome shotgun (WGS) entry which is preliminary data.</text>
</comment>
<proteinExistence type="predicted"/>
<gene>
    <name evidence="1" type="ORF">P5G50_18345</name>
</gene>
<evidence type="ECO:0008006" key="3">
    <source>
        <dbReference type="Google" id="ProtNLM"/>
    </source>
</evidence>
<reference evidence="1" key="1">
    <citation type="submission" date="2023-06" db="EMBL/GenBank/DDBJ databases">
        <title>MT1 and MT2 Draft Genomes of Novel Species.</title>
        <authorList>
            <person name="Venkateswaran K."/>
        </authorList>
    </citation>
    <scope>NUCLEOTIDE SEQUENCE</scope>
    <source>
        <strain evidence="1">F6_8S_P_1B</strain>
    </source>
</reference>
<evidence type="ECO:0000313" key="1">
    <source>
        <dbReference type="EMBL" id="MDN4616412.1"/>
    </source>
</evidence>
<organism evidence="1 2">
    <name type="scientific">Leifsonia williamsii</name>
    <dbReference type="NCBI Taxonomy" id="3035919"/>
    <lineage>
        <taxon>Bacteria</taxon>
        <taxon>Bacillati</taxon>
        <taxon>Actinomycetota</taxon>
        <taxon>Actinomycetes</taxon>
        <taxon>Micrococcales</taxon>
        <taxon>Microbacteriaceae</taxon>
        <taxon>Leifsonia</taxon>
    </lineage>
</organism>
<evidence type="ECO:0000313" key="2">
    <source>
        <dbReference type="Proteomes" id="UP001174208"/>
    </source>
</evidence>
<protein>
    <recommendedName>
        <fullName evidence="3">Head-to-tail stopper</fullName>
    </recommendedName>
</protein>
<name>A0ABT8KIW1_9MICO</name>
<accession>A0ABT8KIW1</accession>
<dbReference type="EMBL" id="JAROCF010000002">
    <property type="protein sequence ID" value="MDN4616412.1"/>
    <property type="molecule type" value="Genomic_DNA"/>
</dbReference>
<keyword evidence="2" id="KW-1185">Reference proteome</keyword>
<dbReference type="Proteomes" id="UP001174208">
    <property type="component" value="Unassembled WGS sequence"/>
</dbReference>
<dbReference type="RefSeq" id="WP_301209591.1">
    <property type="nucleotide sequence ID" value="NZ_JAROCF010000002.1"/>
</dbReference>
<sequence length="112" mass="12557">MAENVTRIRLVDSGEQDRYGKPVYTQSTSQQVAHVFAPVVVDDTRGLDSVTAVDGGTLYFRHPNMVDAEPDDRWVIRGDEYQSEGREAVWRNSANIPIGTVVVVRRTTFTTD</sequence>